<evidence type="ECO:0000256" key="6">
    <source>
        <dbReference type="ARBA" id="ARBA00023098"/>
    </source>
</evidence>
<organism evidence="9 10">
    <name type="scientific">Paracraurococcus lichenis</name>
    <dbReference type="NCBI Taxonomy" id="3064888"/>
    <lineage>
        <taxon>Bacteria</taxon>
        <taxon>Pseudomonadati</taxon>
        <taxon>Pseudomonadota</taxon>
        <taxon>Alphaproteobacteria</taxon>
        <taxon>Acetobacterales</taxon>
        <taxon>Roseomonadaceae</taxon>
        <taxon>Paracraurococcus</taxon>
    </lineage>
</organism>
<dbReference type="PANTHER" id="PTHR43480">
    <property type="entry name" value="ACYL-[ACYL-CARRIER-PROTEIN]--UDP-N-ACETYLGLUCOSAMINE O-ACYLTRANSFERASE"/>
    <property type="match status" value="1"/>
</dbReference>
<evidence type="ECO:0000256" key="3">
    <source>
        <dbReference type="ARBA" id="ARBA00022556"/>
    </source>
</evidence>
<dbReference type="Gene3D" id="1.20.1180.10">
    <property type="entry name" value="Udp N-acetylglucosamine O-acyltransferase, C-terminal domain"/>
    <property type="match status" value="1"/>
</dbReference>
<dbReference type="NCBIfam" id="NF003657">
    <property type="entry name" value="PRK05289.1"/>
    <property type="match status" value="1"/>
</dbReference>
<evidence type="ECO:0000313" key="9">
    <source>
        <dbReference type="EMBL" id="MDO9707951.1"/>
    </source>
</evidence>
<keyword evidence="5" id="KW-0677">Repeat</keyword>
<dbReference type="Pfam" id="PF00132">
    <property type="entry name" value="Hexapep"/>
    <property type="match status" value="2"/>
</dbReference>
<keyword evidence="2" id="KW-0444">Lipid biosynthesis</keyword>
<sequence>MNALPPKTAKGIDPTAIVAPGAAIADGAVIGAGVRIGPFCSIGPEVVLEAGVELVSHVVVEGATRIGAGTQVLPFASIGTPPQDLKYKGEPTRCEVGPKCLIREGVTIHRASVGGSGVTKVGAGCMLMAMAHVAHDCLVGEGVILANNVMLGGHVWVGDGAFVGGGAAVHQTVRIGRLAMVSGLAGVTNDIPPFGYVFGLPARLVGFNKIGLLRRGASRDQLRTLRVANNLLFKDPGEFAAKLEQAEQRWPDEPLVQEVVAFVRDATRRRQLVRPGRMAAPELGGVDEENGDGA</sequence>
<keyword evidence="1" id="KW-0963">Cytoplasm</keyword>
<accession>A0ABT9DVM3</accession>
<proteinExistence type="predicted"/>
<dbReference type="EMBL" id="JAUTWS010000004">
    <property type="protein sequence ID" value="MDO9707951.1"/>
    <property type="molecule type" value="Genomic_DNA"/>
</dbReference>
<dbReference type="PROSITE" id="PS00101">
    <property type="entry name" value="HEXAPEP_TRANSFERASES"/>
    <property type="match status" value="2"/>
</dbReference>
<evidence type="ECO:0000256" key="1">
    <source>
        <dbReference type="ARBA" id="ARBA00022490"/>
    </source>
</evidence>
<keyword evidence="4 9" id="KW-0808">Transferase</keyword>
<gene>
    <name evidence="9" type="primary">lpxA</name>
    <name evidence="9" type="ORF">Q7A36_06325</name>
</gene>
<feature type="domain" description="UDP N-acetylglucosamine O-acyltransferase C-terminal" evidence="8">
    <location>
        <begin position="190"/>
        <end position="268"/>
    </location>
</feature>
<dbReference type="InterPro" id="IPR037157">
    <property type="entry name" value="Acetyltransf_C_sf"/>
</dbReference>
<dbReference type="InterPro" id="IPR011004">
    <property type="entry name" value="Trimer_LpxA-like_sf"/>
</dbReference>
<dbReference type="PIRSF" id="PIRSF000456">
    <property type="entry name" value="UDP-GlcNAc_acltr"/>
    <property type="match status" value="1"/>
</dbReference>
<dbReference type="GO" id="GO:0008780">
    <property type="term" value="F:acyl-[acyl-carrier-protein]-UDP-N-acetylglucosamine O-acyltransferase activity"/>
    <property type="evidence" value="ECO:0007669"/>
    <property type="project" value="UniProtKB-EC"/>
</dbReference>
<evidence type="ECO:0000256" key="2">
    <source>
        <dbReference type="ARBA" id="ARBA00022516"/>
    </source>
</evidence>
<dbReference type="InterPro" id="IPR010137">
    <property type="entry name" value="Lipid_A_LpxA"/>
</dbReference>
<evidence type="ECO:0000313" key="10">
    <source>
        <dbReference type="Proteomes" id="UP001243009"/>
    </source>
</evidence>
<dbReference type="EC" id="2.3.1.129" evidence="9"/>
<keyword evidence="6" id="KW-0443">Lipid metabolism</keyword>
<protein>
    <submittedName>
        <fullName evidence="9">Acyl-ACP--UDP-N-acetylglucosamine O-acyltransferase</fullName>
        <ecNumber evidence="9">2.3.1.129</ecNumber>
    </submittedName>
</protein>
<dbReference type="InterPro" id="IPR001451">
    <property type="entry name" value="Hexapep"/>
</dbReference>
<dbReference type="InterPro" id="IPR018357">
    <property type="entry name" value="Hexapep_transf_CS"/>
</dbReference>
<keyword evidence="10" id="KW-1185">Reference proteome</keyword>
<dbReference type="Gene3D" id="2.160.10.10">
    <property type="entry name" value="Hexapeptide repeat proteins"/>
    <property type="match status" value="1"/>
</dbReference>
<dbReference type="Pfam" id="PF13720">
    <property type="entry name" value="Acetyltransf_11"/>
    <property type="match status" value="1"/>
</dbReference>
<comment type="caution">
    <text evidence="9">The sequence shown here is derived from an EMBL/GenBank/DDBJ whole genome shotgun (WGS) entry which is preliminary data.</text>
</comment>
<keyword evidence="3" id="KW-0441">Lipid A biosynthesis</keyword>
<dbReference type="CDD" id="cd03351">
    <property type="entry name" value="LbH_UDP-GlcNAc_AT"/>
    <property type="match status" value="1"/>
</dbReference>
<evidence type="ECO:0000256" key="4">
    <source>
        <dbReference type="ARBA" id="ARBA00022679"/>
    </source>
</evidence>
<evidence type="ECO:0000256" key="7">
    <source>
        <dbReference type="ARBA" id="ARBA00023315"/>
    </source>
</evidence>
<dbReference type="NCBIfam" id="TIGR01852">
    <property type="entry name" value="lipid_A_lpxA"/>
    <property type="match status" value="1"/>
</dbReference>
<evidence type="ECO:0000259" key="8">
    <source>
        <dbReference type="Pfam" id="PF13720"/>
    </source>
</evidence>
<reference evidence="9 10" key="1">
    <citation type="submission" date="2023-08" db="EMBL/GenBank/DDBJ databases">
        <title>The draft genome sequence of Paracraurococcus sp. LOR1-02.</title>
        <authorList>
            <person name="Kingkaew E."/>
            <person name="Tanasupawat S."/>
        </authorList>
    </citation>
    <scope>NUCLEOTIDE SEQUENCE [LARGE SCALE GENOMIC DNA]</scope>
    <source>
        <strain evidence="9 10">LOR1-02</strain>
    </source>
</reference>
<dbReference type="Proteomes" id="UP001243009">
    <property type="component" value="Unassembled WGS sequence"/>
</dbReference>
<dbReference type="SUPFAM" id="SSF51161">
    <property type="entry name" value="Trimeric LpxA-like enzymes"/>
    <property type="match status" value="1"/>
</dbReference>
<dbReference type="PANTHER" id="PTHR43480:SF1">
    <property type="entry name" value="ACYL-[ACYL-CARRIER-PROTEIN]--UDP-N-ACETYLGLUCOSAMINE O-ACYLTRANSFERASE, MITOCHONDRIAL-RELATED"/>
    <property type="match status" value="1"/>
</dbReference>
<dbReference type="RefSeq" id="WP_305102810.1">
    <property type="nucleotide sequence ID" value="NZ_JAUTWS010000004.1"/>
</dbReference>
<evidence type="ECO:0000256" key="5">
    <source>
        <dbReference type="ARBA" id="ARBA00022737"/>
    </source>
</evidence>
<keyword evidence="7 9" id="KW-0012">Acyltransferase</keyword>
<name>A0ABT9DVM3_9PROT</name>
<dbReference type="InterPro" id="IPR029098">
    <property type="entry name" value="Acetyltransf_C"/>
</dbReference>